<reference evidence="2 3" key="1">
    <citation type="submission" date="2018-12" db="EMBL/GenBank/DDBJ databases">
        <title>The Draft Genome Sequence of the Soil Bacterium Pedobacter tournemirensis R1.</title>
        <authorList>
            <person name="He J."/>
        </authorList>
    </citation>
    <scope>NUCLEOTIDE SEQUENCE [LARGE SCALE GENOMIC DNA]</scope>
    <source>
        <strain evidence="2 3">R1</strain>
    </source>
</reference>
<keyword evidence="1" id="KW-0472">Membrane</keyword>
<dbReference type="AlphaFoldDB" id="A0A4Q0M342"/>
<organism evidence="2 3">
    <name type="scientific">Arcticibacter tournemirensis</name>
    <dbReference type="NCBI Taxonomy" id="699437"/>
    <lineage>
        <taxon>Bacteria</taxon>
        <taxon>Pseudomonadati</taxon>
        <taxon>Bacteroidota</taxon>
        <taxon>Sphingobacteriia</taxon>
        <taxon>Sphingobacteriales</taxon>
        <taxon>Sphingobacteriaceae</taxon>
        <taxon>Arcticibacter</taxon>
    </lineage>
</organism>
<dbReference type="RefSeq" id="WP_128771356.1">
    <property type="nucleotide sequence ID" value="NZ_RXOC01000020.1"/>
</dbReference>
<evidence type="ECO:0000313" key="3">
    <source>
        <dbReference type="Proteomes" id="UP000290848"/>
    </source>
</evidence>
<evidence type="ECO:0000256" key="1">
    <source>
        <dbReference type="SAM" id="Phobius"/>
    </source>
</evidence>
<feature type="transmembrane region" description="Helical" evidence="1">
    <location>
        <begin position="186"/>
        <end position="218"/>
    </location>
</feature>
<gene>
    <name evidence="2" type="ORF">EKH83_20605</name>
</gene>
<accession>A0A4Q0M342</accession>
<feature type="transmembrane region" description="Helical" evidence="1">
    <location>
        <begin position="128"/>
        <end position="151"/>
    </location>
</feature>
<feature type="transmembrane region" description="Helical" evidence="1">
    <location>
        <begin position="73"/>
        <end position="97"/>
    </location>
</feature>
<keyword evidence="1" id="KW-1133">Transmembrane helix</keyword>
<keyword evidence="1" id="KW-0812">Transmembrane</keyword>
<evidence type="ECO:0008006" key="4">
    <source>
        <dbReference type="Google" id="ProtNLM"/>
    </source>
</evidence>
<sequence>MEQKVELRKVRDFGELINDTFVFTKQNWKPLLKAYFTICGFFLAAAVIVAVLQQQRLLQAFGSLPTGASPFTVYGWDTVINVVLVMLFYVMMTLTTFSYMSLYKEKGNTAPSVEEVWSYVRYFFGRMFVAQILLSILIIIGFVCCFIPGVYLMPVTAIMLASIVFENSSLGYSFDRGFKLIKGQWWTTFGAMLVMMVVYYAVSIVLVLPISLITGAGVFLGRFNMPFPFLAATVVLQYLAQVFMILLYLLTGIAYFSLAEEKDGAGLSERISSIGKSDPSADLPEEQY</sequence>
<evidence type="ECO:0000313" key="2">
    <source>
        <dbReference type="EMBL" id="RXF67173.1"/>
    </source>
</evidence>
<protein>
    <recommendedName>
        <fullName evidence="4">Glycerophosphoryl diester phosphodiesterase membrane domain-containing protein</fullName>
    </recommendedName>
</protein>
<proteinExistence type="predicted"/>
<dbReference type="EMBL" id="RXOC01000020">
    <property type="protein sequence ID" value="RXF67173.1"/>
    <property type="molecule type" value="Genomic_DNA"/>
</dbReference>
<feature type="transmembrane region" description="Helical" evidence="1">
    <location>
        <begin position="34"/>
        <end position="53"/>
    </location>
</feature>
<comment type="caution">
    <text evidence="2">The sequence shown here is derived from an EMBL/GenBank/DDBJ whole genome shotgun (WGS) entry which is preliminary data.</text>
</comment>
<feature type="transmembrane region" description="Helical" evidence="1">
    <location>
        <begin position="238"/>
        <end position="258"/>
    </location>
</feature>
<name>A0A4Q0M342_9SPHI</name>
<feature type="transmembrane region" description="Helical" evidence="1">
    <location>
        <begin position="157"/>
        <end position="174"/>
    </location>
</feature>
<dbReference type="Proteomes" id="UP000290848">
    <property type="component" value="Unassembled WGS sequence"/>
</dbReference>